<name>A0ABX2FA26_9PSEU</name>
<dbReference type="SUPFAM" id="SSF52540">
    <property type="entry name" value="P-loop containing nucleoside triphosphate hydrolases"/>
    <property type="match status" value="1"/>
</dbReference>
<dbReference type="Pfam" id="PF13191">
    <property type="entry name" value="AAA_16"/>
    <property type="match status" value="1"/>
</dbReference>
<protein>
    <submittedName>
        <fullName evidence="4">Helix-turn-helix transcriptional regulator</fullName>
    </submittedName>
</protein>
<keyword evidence="2" id="KW-0067">ATP-binding</keyword>
<evidence type="ECO:0000259" key="3">
    <source>
        <dbReference type="PROSITE" id="PS50043"/>
    </source>
</evidence>
<feature type="domain" description="HTH luxR-type" evidence="3">
    <location>
        <begin position="801"/>
        <end position="866"/>
    </location>
</feature>
<dbReference type="InterPro" id="IPR011990">
    <property type="entry name" value="TPR-like_helical_dom_sf"/>
</dbReference>
<dbReference type="InterPro" id="IPR041664">
    <property type="entry name" value="AAA_16"/>
</dbReference>
<organism evidence="4 5">
    <name type="scientific">Kibdelosporangium persicum</name>
    <dbReference type="NCBI Taxonomy" id="2698649"/>
    <lineage>
        <taxon>Bacteria</taxon>
        <taxon>Bacillati</taxon>
        <taxon>Actinomycetota</taxon>
        <taxon>Actinomycetes</taxon>
        <taxon>Pseudonocardiales</taxon>
        <taxon>Pseudonocardiaceae</taxon>
        <taxon>Kibdelosporangium</taxon>
    </lineage>
</organism>
<dbReference type="InterPro" id="IPR000792">
    <property type="entry name" value="Tscrpt_reg_LuxR_C"/>
</dbReference>
<comment type="caution">
    <text evidence="4">The sequence shown here is derived from an EMBL/GenBank/DDBJ whole genome shotgun (WGS) entry which is preliminary data.</text>
</comment>
<evidence type="ECO:0000256" key="1">
    <source>
        <dbReference type="ARBA" id="ARBA00022741"/>
    </source>
</evidence>
<evidence type="ECO:0000313" key="5">
    <source>
        <dbReference type="Proteomes" id="UP000763557"/>
    </source>
</evidence>
<keyword evidence="1" id="KW-0547">Nucleotide-binding</keyword>
<dbReference type="PRINTS" id="PR00038">
    <property type="entry name" value="HTHLUXR"/>
</dbReference>
<dbReference type="CDD" id="cd06170">
    <property type="entry name" value="LuxR_C_like"/>
    <property type="match status" value="1"/>
</dbReference>
<dbReference type="InterPro" id="IPR027417">
    <property type="entry name" value="P-loop_NTPase"/>
</dbReference>
<evidence type="ECO:0000256" key="2">
    <source>
        <dbReference type="ARBA" id="ARBA00022840"/>
    </source>
</evidence>
<dbReference type="Gene3D" id="1.10.10.10">
    <property type="entry name" value="Winged helix-like DNA-binding domain superfamily/Winged helix DNA-binding domain"/>
    <property type="match status" value="1"/>
</dbReference>
<accession>A0ABX2FA26</accession>
<dbReference type="InterPro" id="IPR036388">
    <property type="entry name" value="WH-like_DNA-bd_sf"/>
</dbReference>
<dbReference type="SMART" id="SM00421">
    <property type="entry name" value="HTH_LUXR"/>
    <property type="match status" value="1"/>
</dbReference>
<dbReference type="InterPro" id="IPR016032">
    <property type="entry name" value="Sig_transdc_resp-reg_C-effctor"/>
</dbReference>
<dbReference type="SUPFAM" id="SSF48452">
    <property type="entry name" value="TPR-like"/>
    <property type="match status" value="1"/>
</dbReference>
<dbReference type="PANTHER" id="PTHR16305">
    <property type="entry name" value="TESTICULAR SOLUBLE ADENYLYL CYCLASE"/>
    <property type="match status" value="1"/>
</dbReference>
<gene>
    <name evidence="4" type="ORF">GC106_48600</name>
</gene>
<dbReference type="SUPFAM" id="SSF46894">
    <property type="entry name" value="C-terminal effector domain of the bipartite response regulators"/>
    <property type="match status" value="1"/>
</dbReference>
<dbReference type="RefSeq" id="WP_173135793.1">
    <property type="nucleotide sequence ID" value="NZ_CBCSGW010000001.1"/>
</dbReference>
<dbReference type="Gene3D" id="1.25.40.10">
    <property type="entry name" value="Tetratricopeptide repeat domain"/>
    <property type="match status" value="1"/>
</dbReference>
<proteinExistence type="predicted"/>
<dbReference type="Proteomes" id="UP000763557">
    <property type="component" value="Unassembled WGS sequence"/>
</dbReference>
<dbReference type="PANTHER" id="PTHR16305:SF35">
    <property type="entry name" value="TRANSCRIPTIONAL ACTIVATOR DOMAIN"/>
    <property type="match status" value="1"/>
</dbReference>
<dbReference type="PROSITE" id="PS50043">
    <property type="entry name" value="HTH_LUXR_2"/>
    <property type="match status" value="1"/>
</dbReference>
<dbReference type="Pfam" id="PF00196">
    <property type="entry name" value="GerE"/>
    <property type="match status" value="1"/>
</dbReference>
<dbReference type="Gene3D" id="3.40.50.300">
    <property type="entry name" value="P-loop containing nucleotide triphosphate hydrolases"/>
    <property type="match status" value="1"/>
</dbReference>
<keyword evidence="5" id="KW-1185">Reference proteome</keyword>
<dbReference type="EMBL" id="JAAATY010000015">
    <property type="protein sequence ID" value="NRN67620.1"/>
    <property type="molecule type" value="Genomic_DNA"/>
</dbReference>
<evidence type="ECO:0000313" key="4">
    <source>
        <dbReference type="EMBL" id="NRN67620.1"/>
    </source>
</evidence>
<reference evidence="4 5" key="1">
    <citation type="submission" date="2020-01" db="EMBL/GenBank/DDBJ databases">
        <title>Kibdelosporangium persica a novel Actinomycetes from a hot desert in Iran.</title>
        <authorList>
            <person name="Safaei N."/>
            <person name="Zaburannyi N."/>
            <person name="Mueller R."/>
            <person name="Wink J."/>
        </authorList>
    </citation>
    <scope>NUCLEOTIDE SEQUENCE [LARGE SCALE GENOMIC DNA]</scope>
    <source>
        <strain evidence="4 5">4NS15</strain>
    </source>
</reference>
<dbReference type="PROSITE" id="PS00622">
    <property type="entry name" value="HTH_LUXR_1"/>
    <property type="match status" value="1"/>
</dbReference>
<sequence>MKSQVIGRDPELAALARALDRPGGTILLRGQAGIGKSALAQHALELAAAQGLTVLRGQAHPLHAGLAYAPIVEAIRPFADALPDEGIGELLASRQTPIAPLGGDPDLNRTRMFEAVTRLVQHLAPAVFFVDDLHWADRGTIELVHYLGRNTERVLVLAAYRPGEANPALDDLAAAVRRTGTELALPPLTDDSVARLTGDLLGQTPAPSLLDNITRRAKGVPLFVTALVHSGLNRSGTVPVIVRDVVLDRLRMLTAPERRLVETVAVAGEAATSEVLAAVCDAPAVLKKLITAGLITEHTAGRGLAYRVAHPLYAEVAYAEMTLGDRRALHAAVIRAIERVHPDDVLTLAPHYREAGDLVDRGRAARIMGQAGWRALAMRAPDEAIRYLRPAAEIAAPEDVPVLLDGLGLAHQALGQFDAAVDAWTTGLVAARRHDLAAIAGKLRFHLAVLNAERQGSDAAVNHLAAEAAAIQPHFPEAAAHHFAFVMRHEQEADLRAVTTKMAALARPDRPSAAQAVGNLGAAIRSMLDGRFHAALAQAEQAVAQAELCEAEDPIHVQYTSLVLSPLRALTGNVSGAIDAALAAVRSPYSIETPTHTCYSRYVLSCARYLSGDIAAALRETDMALASAAELPRYQARVSALRAFLLAEQGKLTEASAVLIRAREVCPAPDLGAIEAIRLAEAVIAVHQDRPAEAGDFRFFSLFCDPYTAMMRPVFTRSTDALRAFGPEADLAIAVTDRDAERLESMGAVLFAAQTRLDVAERNRDSRAAVRALEVFERAGAVPWANRARRLARSLGVRIPGLRVAGPLSTRETDVVRLLAEGLSNADIAARLFLSQRTVETHLRNSYAKLGLGSRVALARWGAENLA</sequence>